<evidence type="ECO:0000256" key="5">
    <source>
        <dbReference type="PROSITE-ProRule" id="PRU00221"/>
    </source>
</evidence>
<accession>A0AAD9J4X0</accession>
<dbReference type="GO" id="GO:0031901">
    <property type="term" value="C:early endosome membrane"/>
    <property type="evidence" value="ECO:0007669"/>
    <property type="project" value="UniProtKB-SubCell"/>
</dbReference>
<dbReference type="PROSITE" id="PS50236">
    <property type="entry name" value="CHCR"/>
    <property type="match status" value="1"/>
</dbReference>
<reference evidence="9" key="1">
    <citation type="journal article" date="2023" name="Mol. Biol. Evol.">
        <title>Third-Generation Sequencing Reveals the Adaptive Role of the Epigenome in Three Deep-Sea Polychaetes.</title>
        <authorList>
            <person name="Perez M."/>
            <person name="Aroh O."/>
            <person name="Sun Y."/>
            <person name="Lan Y."/>
            <person name="Juniper S.K."/>
            <person name="Young C.R."/>
            <person name="Angers B."/>
            <person name="Qian P.Y."/>
        </authorList>
    </citation>
    <scope>NUCLEOTIDE SEQUENCE</scope>
    <source>
        <strain evidence="9">P08H-3</strain>
    </source>
</reference>
<feature type="domain" description="Vps41 beta-propeller" evidence="8">
    <location>
        <begin position="47"/>
        <end position="381"/>
    </location>
</feature>
<dbReference type="InterPro" id="IPR001680">
    <property type="entry name" value="WD40_rpt"/>
</dbReference>
<keyword evidence="4" id="KW-0333">Golgi apparatus</keyword>
<dbReference type="GO" id="GO:0030136">
    <property type="term" value="C:clathrin-coated vesicle"/>
    <property type="evidence" value="ECO:0007669"/>
    <property type="project" value="UniProtKB-SubCell"/>
</dbReference>
<dbReference type="GO" id="GO:0034058">
    <property type="term" value="P:endosomal vesicle fusion"/>
    <property type="evidence" value="ECO:0007669"/>
    <property type="project" value="UniProtKB-UniRule"/>
</dbReference>
<dbReference type="PANTHER" id="PTHR12616">
    <property type="entry name" value="VACUOLAR PROTEIN SORTING VPS41"/>
    <property type="match status" value="1"/>
</dbReference>
<evidence type="ECO:0000256" key="6">
    <source>
        <dbReference type="PROSITE-ProRule" id="PRU01006"/>
    </source>
</evidence>
<feature type="repeat" description="WD" evidence="5">
    <location>
        <begin position="99"/>
        <end position="129"/>
    </location>
</feature>
<dbReference type="InterPro" id="IPR015943">
    <property type="entry name" value="WD40/YVTN_repeat-like_dom_sf"/>
</dbReference>
<dbReference type="SMART" id="SM00299">
    <property type="entry name" value="CLH"/>
    <property type="match status" value="1"/>
</dbReference>
<evidence type="ECO:0000259" key="8">
    <source>
        <dbReference type="Pfam" id="PF23411"/>
    </source>
</evidence>
<comment type="caution">
    <text evidence="9">The sequence shown here is derived from an EMBL/GenBank/DDBJ whole genome shotgun (WGS) entry which is preliminary data.</text>
</comment>
<feature type="region of interest" description="Disordered" evidence="7">
    <location>
        <begin position="1"/>
        <end position="46"/>
    </location>
</feature>
<keyword evidence="5" id="KW-0853">WD repeat</keyword>
<organism evidence="9 10">
    <name type="scientific">Paralvinella palmiformis</name>
    <dbReference type="NCBI Taxonomy" id="53620"/>
    <lineage>
        <taxon>Eukaryota</taxon>
        <taxon>Metazoa</taxon>
        <taxon>Spiralia</taxon>
        <taxon>Lophotrochozoa</taxon>
        <taxon>Annelida</taxon>
        <taxon>Polychaeta</taxon>
        <taxon>Sedentaria</taxon>
        <taxon>Canalipalpata</taxon>
        <taxon>Terebellida</taxon>
        <taxon>Terebelliformia</taxon>
        <taxon>Alvinellidae</taxon>
        <taxon>Paralvinella</taxon>
    </lineage>
</organism>
<dbReference type="GO" id="GO:0031902">
    <property type="term" value="C:late endosome membrane"/>
    <property type="evidence" value="ECO:0007669"/>
    <property type="project" value="UniProtKB-SubCell"/>
</dbReference>
<keyword evidence="4" id="KW-0968">Cytoplasmic vesicle</keyword>
<dbReference type="Pfam" id="PF23556">
    <property type="entry name" value="TPR_Vps41"/>
    <property type="match status" value="2"/>
</dbReference>
<dbReference type="PIRSF" id="PIRSF028921">
    <property type="entry name" value="VPS41"/>
    <property type="match status" value="1"/>
</dbReference>
<evidence type="ECO:0000256" key="1">
    <source>
        <dbReference type="ARBA" id="ARBA00009582"/>
    </source>
</evidence>
<dbReference type="InterPro" id="IPR045111">
    <property type="entry name" value="Vps41/Vps8"/>
</dbReference>
<dbReference type="Pfam" id="PF23411">
    <property type="entry name" value="Beta-prop_Vps41"/>
    <property type="match status" value="1"/>
</dbReference>
<dbReference type="InterPro" id="IPR016902">
    <property type="entry name" value="Vps41"/>
</dbReference>
<dbReference type="SUPFAM" id="SSF50978">
    <property type="entry name" value="WD40 repeat-like"/>
    <property type="match status" value="1"/>
</dbReference>
<dbReference type="EMBL" id="JAODUP010000606">
    <property type="protein sequence ID" value="KAK2146463.1"/>
    <property type="molecule type" value="Genomic_DNA"/>
</dbReference>
<dbReference type="PROSITE" id="PS50082">
    <property type="entry name" value="WD_REPEATS_2"/>
    <property type="match status" value="1"/>
</dbReference>
<dbReference type="InterPro" id="IPR036322">
    <property type="entry name" value="WD40_repeat_dom_sf"/>
</dbReference>
<comment type="subcellular location">
    <subcellularLocation>
        <location evidence="4">Endosome membrane</location>
        <topology evidence="4">Peripheral membrane protein</topology>
    </subcellularLocation>
    <subcellularLocation>
        <location evidence="4">Late endosome membrane</location>
        <topology evidence="4">Peripheral membrane protein</topology>
    </subcellularLocation>
    <subcellularLocation>
        <location evidence="4">Early endosome membrane</location>
        <topology evidence="4">Peripheral membrane protein</topology>
    </subcellularLocation>
    <subcellularLocation>
        <location evidence="4">Lysosome membrane</location>
        <topology evidence="4">Peripheral membrane protein</topology>
    </subcellularLocation>
    <subcellularLocation>
        <location evidence="4">Golgi apparatus</location>
        <location evidence="4">trans-Golgi network</location>
    </subcellularLocation>
    <subcellularLocation>
        <location evidence="4">Cytoplasmic vesicle</location>
        <location evidence="4">Clathrin-coated vesicle</location>
    </subcellularLocation>
</comment>
<dbReference type="GO" id="GO:0005794">
    <property type="term" value="C:Golgi apparatus"/>
    <property type="evidence" value="ECO:0007669"/>
    <property type="project" value="UniProtKB-SubCell"/>
</dbReference>
<name>A0AAD9J4X0_9ANNE</name>
<dbReference type="FunFam" id="1.25.40.10:FF:001057">
    <property type="entry name" value="Vacuolar protein sorting-associated protein 41 homolog"/>
    <property type="match status" value="1"/>
</dbReference>
<keyword evidence="2 4" id="KW-0813">Transport</keyword>
<feature type="compositionally biased region" description="Acidic residues" evidence="7">
    <location>
        <begin position="31"/>
        <end position="44"/>
    </location>
</feature>
<evidence type="ECO:0000256" key="7">
    <source>
        <dbReference type="SAM" id="MobiDB-lite"/>
    </source>
</evidence>
<keyword evidence="4" id="KW-0967">Endosome</keyword>
<comment type="similarity">
    <text evidence="1 4">Belongs to the VPS41 family.</text>
</comment>
<dbReference type="GO" id="GO:0005765">
    <property type="term" value="C:lysosomal membrane"/>
    <property type="evidence" value="ECO:0007669"/>
    <property type="project" value="UniProtKB-SubCell"/>
</dbReference>
<proteinExistence type="inferred from homology"/>
<evidence type="ECO:0000256" key="4">
    <source>
        <dbReference type="PIRNR" id="PIRNR028921"/>
    </source>
</evidence>
<dbReference type="GO" id="GO:0009267">
    <property type="term" value="P:cellular response to starvation"/>
    <property type="evidence" value="ECO:0007669"/>
    <property type="project" value="TreeGrafter"/>
</dbReference>
<keyword evidence="4" id="KW-0458">Lysosome</keyword>
<feature type="repeat" description="CHCR" evidence="6">
    <location>
        <begin position="566"/>
        <end position="710"/>
    </location>
</feature>
<dbReference type="InterPro" id="IPR000547">
    <property type="entry name" value="Clathrin_H-chain/VPS_repeat"/>
</dbReference>
<keyword evidence="10" id="KW-1185">Reference proteome</keyword>
<dbReference type="PANTHER" id="PTHR12616:SF1">
    <property type="entry name" value="VACUOLAR PROTEIN SORTING-ASSOCIATED PROTEIN 41 HOMOLOG"/>
    <property type="match status" value="1"/>
</dbReference>
<dbReference type="InterPro" id="IPR057780">
    <property type="entry name" value="Beta-prop_Vps41"/>
</dbReference>
<dbReference type="GO" id="GO:0030897">
    <property type="term" value="C:HOPS complex"/>
    <property type="evidence" value="ECO:0007669"/>
    <property type="project" value="UniProtKB-UniRule"/>
</dbReference>
<dbReference type="AlphaFoldDB" id="A0AAD9J4X0"/>
<comment type="function">
    <text evidence="4">Plays a role in vesicle-mediated protein trafficking to lysosomal compartments including the endocytic membrane transport pathways.</text>
</comment>
<evidence type="ECO:0000313" key="9">
    <source>
        <dbReference type="EMBL" id="KAK2146463.1"/>
    </source>
</evidence>
<dbReference type="Proteomes" id="UP001208570">
    <property type="component" value="Unassembled WGS sequence"/>
</dbReference>
<keyword evidence="3 4" id="KW-0653">Protein transport</keyword>
<dbReference type="InterPro" id="IPR011990">
    <property type="entry name" value="TPR-like_helical_dom_sf"/>
</dbReference>
<dbReference type="SMART" id="SM00320">
    <property type="entry name" value="WD40"/>
    <property type="match status" value="2"/>
</dbReference>
<dbReference type="Gene3D" id="1.25.40.10">
    <property type="entry name" value="Tetratricopeptide repeat domain"/>
    <property type="match status" value="1"/>
</dbReference>
<protein>
    <recommendedName>
        <fullName evidence="4">Vacuolar protein sorting-associated protein 41 homolog</fullName>
    </recommendedName>
</protein>
<dbReference type="GO" id="GO:0006623">
    <property type="term" value="P:protein targeting to vacuole"/>
    <property type="evidence" value="ECO:0007669"/>
    <property type="project" value="InterPro"/>
</dbReference>
<dbReference type="GO" id="GO:0016236">
    <property type="term" value="P:macroautophagy"/>
    <property type="evidence" value="ECO:0007669"/>
    <property type="project" value="TreeGrafter"/>
</dbReference>
<sequence length="786" mass="91466">MAAKEDMPASVMSESIKHEEEAKQKEAGEKQDEEGESDEEDDVEPQLKYERIGNDLANILNKDAASCMAVHPKFLALGTHWGMIHILDHIGHNIRSKELPAHTTTVNQISIDDNGDYIASCSDDGRVVINGLYDVENNQTINFDRPIRAVALDPTFSKSGSGKQFVTGEDKLVLNEKGFLSRYKMYTLHQGEGPIRNIQWKSSFIAWSNDQGVKIYDMNSKKRITFIAKDTPRWLAPEMYRCSLCWKDDKTLLIGWGDKIKVCLIREREQIELRDLPDKYVEIIYMFTVEFMICGIAPHGDQLVILTYDEAACEQERGQMVAARPQLRIIEPHMHYYDEVTNDALSIRGFQRYKCNDYHLECLKEENTFFIVSPKDIVIARPRDKDDHVMWLLEHDKYEEAMAVALDHGKELKRHNYQKIGLLYIDYLLERGEFTQAAQLCVKILGKKKDLWEQQVWKFHQIHQLKVLAPYLPTGEPSLSPQLYEMMLHEFLQTDHQGFQHLIKGWPSISIISRRYTYEKHFDKALYIFLKLRHPEVFDLIHRHNLFDSISDQIVLLMEFDVEAAIKMLLDNTDRIPVAKVVKQLEHKPELLHLYLDHLFIKDPELGRDFHNLQVRLYAEFDRVKLLPFLRNSTNYPLQEALHECQQRNLIPEMVFLLGRMGNTKQALDLIVNELRDVSQAIDFCKEQNDEELWEDLIDYSLDKPSFITGLLNNIGTHVDPRLLILKIREGMEIKGLRDSLVKILQDYNLQTSLQEGCRKILVNDGFSLMQKLIKMQRKGIRVDGN</sequence>
<dbReference type="Gene3D" id="2.130.10.10">
    <property type="entry name" value="YVTN repeat-like/Quinoprotein amine dehydrogenase"/>
    <property type="match status" value="1"/>
</dbReference>
<evidence type="ECO:0000256" key="2">
    <source>
        <dbReference type="ARBA" id="ARBA00022448"/>
    </source>
</evidence>
<feature type="compositionally biased region" description="Basic and acidic residues" evidence="7">
    <location>
        <begin position="15"/>
        <end position="30"/>
    </location>
</feature>
<evidence type="ECO:0000256" key="3">
    <source>
        <dbReference type="ARBA" id="ARBA00022927"/>
    </source>
</evidence>
<gene>
    <name evidence="9" type="ORF">LSH36_606g03004</name>
</gene>
<evidence type="ECO:0000313" key="10">
    <source>
        <dbReference type="Proteomes" id="UP001208570"/>
    </source>
</evidence>